<accession>A0AAD8LIX3</accession>
<evidence type="ECO:0000313" key="2">
    <source>
        <dbReference type="Proteomes" id="UP001229421"/>
    </source>
</evidence>
<dbReference type="AlphaFoldDB" id="A0AAD8LIX3"/>
<reference evidence="1" key="1">
    <citation type="journal article" date="2023" name="bioRxiv">
        <title>Improved chromosome-level genome assembly for marigold (Tagetes erecta).</title>
        <authorList>
            <person name="Jiang F."/>
            <person name="Yuan L."/>
            <person name="Wang S."/>
            <person name="Wang H."/>
            <person name="Xu D."/>
            <person name="Wang A."/>
            <person name="Fan W."/>
        </authorList>
    </citation>
    <scope>NUCLEOTIDE SEQUENCE</scope>
    <source>
        <strain evidence="1">WSJ</strain>
        <tissue evidence="1">Leaf</tissue>
    </source>
</reference>
<dbReference type="Proteomes" id="UP001229421">
    <property type="component" value="Unassembled WGS sequence"/>
</dbReference>
<organism evidence="1 2">
    <name type="scientific">Tagetes erecta</name>
    <name type="common">African marigold</name>
    <dbReference type="NCBI Taxonomy" id="13708"/>
    <lineage>
        <taxon>Eukaryota</taxon>
        <taxon>Viridiplantae</taxon>
        <taxon>Streptophyta</taxon>
        <taxon>Embryophyta</taxon>
        <taxon>Tracheophyta</taxon>
        <taxon>Spermatophyta</taxon>
        <taxon>Magnoliopsida</taxon>
        <taxon>eudicotyledons</taxon>
        <taxon>Gunneridae</taxon>
        <taxon>Pentapetalae</taxon>
        <taxon>asterids</taxon>
        <taxon>campanulids</taxon>
        <taxon>Asterales</taxon>
        <taxon>Asteraceae</taxon>
        <taxon>Asteroideae</taxon>
        <taxon>Heliantheae alliance</taxon>
        <taxon>Tageteae</taxon>
        <taxon>Tagetes</taxon>
    </lineage>
</organism>
<keyword evidence="2" id="KW-1185">Reference proteome</keyword>
<dbReference type="EMBL" id="JAUHHV010000001">
    <property type="protein sequence ID" value="KAK1439941.1"/>
    <property type="molecule type" value="Genomic_DNA"/>
</dbReference>
<gene>
    <name evidence="1" type="ORF">QVD17_05766</name>
</gene>
<protein>
    <submittedName>
        <fullName evidence="1">Uncharacterized protein</fullName>
    </submittedName>
</protein>
<comment type="caution">
    <text evidence="1">The sequence shown here is derived from an EMBL/GenBank/DDBJ whole genome shotgun (WGS) entry which is preliminary data.</text>
</comment>
<sequence>MRRTLNGFPDAMHHDFCRYRFALSETMKYYPPKTVCININKGQSVTPALILSLPLFLSNFLSLSLNL</sequence>
<evidence type="ECO:0000313" key="1">
    <source>
        <dbReference type="EMBL" id="KAK1439941.1"/>
    </source>
</evidence>
<name>A0AAD8LIX3_TARER</name>
<proteinExistence type="predicted"/>